<dbReference type="InterPro" id="IPR055439">
    <property type="entry name" value="Beta-prop_EML_1st"/>
</dbReference>
<sequence length="437" mass="47556">MSEESDDIPLLELDAVIGFNGRVVSGLILHPEETHLIYPLGCTVIQRNIQNNTQEFLAEHTNNVSCVAISKSGRYIASGQETYIGFKADIIIWDNTKKDIHAKLTLHKAKVEDLAFSPNEKYLASLGGQDDGSIVVWNLERGDALCGSPAAVHCGVQCLRVRFSNLSDNILLSAGNGTIRVWEIDSSTRKMRATECQIGQLRRVVKCIEVAADDGFFYCGTSSGDILKLNLRTKLLNVYGPLKEKFSQGINALKLLKSGEMLVGSGDGVVSVCKEANFSAFLTVQLEGGVTSVALPDKGHQLYVGTDACNIYSVRDEDFKEELFSSSHSHPVNAVAFPFGTSELFATCSKNDIRVWHTGSSRELLRIAVPNVTCNVVDFTMDGRCIISAWSDGQIRGFTPETGKLMFIVDNAHCRGATAMACCKDCRTIVSGGGRGR</sequence>
<keyword evidence="15" id="KW-1185">Reference proteome</keyword>
<keyword evidence="3 12" id="KW-0853">WD repeat</keyword>
<evidence type="ECO:0000256" key="11">
    <source>
        <dbReference type="ARBA" id="ARBA00047117"/>
    </source>
</evidence>
<evidence type="ECO:0000256" key="2">
    <source>
        <dbReference type="ARBA" id="ARBA00022490"/>
    </source>
</evidence>
<organism evidence="14 15">
    <name type="scientific">Anguilla anguilla</name>
    <name type="common">European freshwater eel</name>
    <name type="synonym">Muraena anguilla</name>
    <dbReference type="NCBI Taxonomy" id="7936"/>
    <lineage>
        <taxon>Eukaryota</taxon>
        <taxon>Metazoa</taxon>
        <taxon>Chordata</taxon>
        <taxon>Craniata</taxon>
        <taxon>Vertebrata</taxon>
        <taxon>Euteleostomi</taxon>
        <taxon>Actinopterygii</taxon>
        <taxon>Neopterygii</taxon>
        <taxon>Teleostei</taxon>
        <taxon>Anguilliformes</taxon>
        <taxon>Anguillidae</taxon>
        <taxon>Anguilla</taxon>
    </lineage>
</organism>
<gene>
    <name evidence="14" type="ORF">ANANG_G00296060</name>
</gene>
<evidence type="ECO:0000256" key="12">
    <source>
        <dbReference type="PROSITE-ProRule" id="PRU00221"/>
    </source>
</evidence>
<dbReference type="PROSITE" id="PS00678">
    <property type="entry name" value="WD_REPEATS_1"/>
    <property type="match status" value="1"/>
</dbReference>
<evidence type="ECO:0000256" key="9">
    <source>
        <dbReference type="ARBA" id="ARBA00029552"/>
    </source>
</evidence>
<evidence type="ECO:0000256" key="5">
    <source>
        <dbReference type="ARBA" id="ARBA00022846"/>
    </source>
</evidence>
<comment type="similarity">
    <text evidence="8">Belongs to the CFAP52 family.</text>
</comment>
<evidence type="ECO:0000259" key="13">
    <source>
        <dbReference type="Pfam" id="PF23409"/>
    </source>
</evidence>
<comment type="subcellular location">
    <subcellularLocation>
        <location evidence="1">Cytoplasm</location>
        <location evidence="1">Cytoskeleton</location>
        <location evidence="1">Flagellum axoneme</location>
    </subcellularLocation>
</comment>
<comment type="subunit">
    <text evidence="11">Microtubule inner protein component of sperm flagellar doublet microtubules. Interacts with BRCA2. Interacts with the CCT chaperonin complex. Interacts with HSP70. Interacts with AK8. Interacts with CFAP45. Interacts with DNAI1. Interacts with IQDC.</text>
</comment>
<reference evidence="14" key="1">
    <citation type="submission" date="2021-01" db="EMBL/GenBank/DDBJ databases">
        <title>A chromosome-scale assembly of European eel, Anguilla anguilla.</title>
        <authorList>
            <person name="Henkel C."/>
            <person name="Jong-Raadsen S.A."/>
            <person name="Dufour S."/>
            <person name="Weltzien F.-A."/>
            <person name="Palstra A.P."/>
            <person name="Pelster B."/>
            <person name="Spaink H.P."/>
            <person name="Van Den Thillart G.E."/>
            <person name="Jansen H."/>
            <person name="Zahm M."/>
            <person name="Klopp C."/>
            <person name="Cedric C."/>
            <person name="Louis A."/>
            <person name="Berthelot C."/>
            <person name="Parey E."/>
            <person name="Roest Crollius H."/>
            <person name="Montfort J."/>
            <person name="Robinson-Rechavi M."/>
            <person name="Bucao C."/>
            <person name="Bouchez O."/>
            <person name="Gislard M."/>
            <person name="Lluch J."/>
            <person name="Milhes M."/>
            <person name="Lampietro C."/>
            <person name="Lopez Roques C."/>
            <person name="Donnadieu C."/>
            <person name="Braasch I."/>
            <person name="Desvignes T."/>
            <person name="Postlethwait J."/>
            <person name="Bobe J."/>
            <person name="Guiguen Y."/>
            <person name="Dirks R."/>
        </authorList>
    </citation>
    <scope>NUCLEOTIDE SEQUENCE</scope>
    <source>
        <strain evidence="14">Tag_6206</strain>
        <tissue evidence="14">Liver</tissue>
    </source>
</reference>
<comment type="function">
    <text evidence="10">Microtubule inner protein (MIP) part of the dynein-decorated doublet microtubules (DMTs) in cilia axoneme. Important for proper ciliary and flagellar beating. May act in cooperation with CFAP45 and axonemal dynein subunit DNAH11. May play a role in cell growth and/or survival.</text>
</comment>
<proteinExistence type="inferred from homology"/>
<dbReference type="Pfam" id="PF23409">
    <property type="entry name" value="Beta-prop_EML"/>
    <property type="match status" value="1"/>
</dbReference>
<evidence type="ECO:0000256" key="4">
    <source>
        <dbReference type="ARBA" id="ARBA00022737"/>
    </source>
</evidence>
<dbReference type="PROSITE" id="PS50082">
    <property type="entry name" value="WD_REPEATS_2"/>
    <property type="match status" value="1"/>
</dbReference>
<feature type="repeat" description="WD" evidence="12">
    <location>
        <begin position="104"/>
        <end position="147"/>
    </location>
</feature>
<keyword evidence="6" id="KW-0969">Cilium</keyword>
<evidence type="ECO:0000313" key="15">
    <source>
        <dbReference type="Proteomes" id="UP001044222"/>
    </source>
</evidence>
<dbReference type="GO" id="GO:0005930">
    <property type="term" value="C:axoneme"/>
    <property type="evidence" value="ECO:0007669"/>
    <property type="project" value="UniProtKB-ARBA"/>
</dbReference>
<dbReference type="InterPro" id="IPR036322">
    <property type="entry name" value="WD40_repeat_dom_sf"/>
</dbReference>
<comment type="caution">
    <text evidence="14">The sequence shown here is derived from an EMBL/GenBank/DDBJ whole genome shotgun (WGS) entry which is preliminary data.</text>
</comment>
<dbReference type="GO" id="GO:0005874">
    <property type="term" value="C:microtubule"/>
    <property type="evidence" value="ECO:0007669"/>
    <property type="project" value="UniProtKB-KW"/>
</dbReference>
<dbReference type="SUPFAM" id="SSF50978">
    <property type="entry name" value="WD40 repeat-like"/>
    <property type="match status" value="1"/>
</dbReference>
<name>A0A9D3LMA0_ANGAN</name>
<evidence type="ECO:0000256" key="3">
    <source>
        <dbReference type="ARBA" id="ARBA00022574"/>
    </source>
</evidence>
<dbReference type="PANTHER" id="PTHR13720">
    <property type="entry name" value="WD-40 REPEAT PROTEIN"/>
    <property type="match status" value="1"/>
</dbReference>
<dbReference type="EMBL" id="JAFIRN010000017">
    <property type="protein sequence ID" value="KAG5832896.1"/>
    <property type="molecule type" value="Genomic_DNA"/>
</dbReference>
<dbReference type="Proteomes" id="UP001044222">
    <property type="component" value="Chromosome 17"/>
</dbReference>
<evidence type="ECO:0000256" key="6">
    <source>
        <dbReference type="ARBA" id="ARBA00023069"/>
    </source>
</evidence>
<dbReference type="Pfam" id="PF00400">
    <property type="entry name" value="WD40"/>
    <property type="match status" value="1"/>
</dbReference>
<dbReference type="InterPro" id="IPR015943">
    <property type="entry name" value="WD40/YVTN_repeat-like_dom_sf"/>
</dbReference>
<evidence type="ECO:0000256" key="1">
    <source>
        <dbReference type="ARBA" id="ARBA00004611"/>
    </source>
</evidence>
<accession>A0A9D3LMA0</accession>
<evidence type="ECO:0000313" key="14">
    <source>
        <dbReference type="EMBL" id="KAG5832896.1"/>
    </source>
</evidence>
<keyword evidence="4" id="KW-0677">Repeat</keyword>
<dbReference type="FunFam" id="2.130.10.10:FF:000173">
    <property type="entry name" value="Cilia- and flagella-associated protein 52"/>
    <property type="match status" value="1"/>
</dbReference>
<keyword evidence="7" id="KW-0966">Cell projection</keyword>
<dbReference type="SMART" id="SM00320">
    <property type="entry name" value="WD40"/>
    <property type="match status" value="6"/>
</dbReference>
<dbReference type="InterPro" id="IPR050630">
    <property type="entry name" value="WD_repeat_EMAP"/>
</dbReference>
<keyword evidence="5" id="KW-0282">Flagellum</keyword>
<dbReference type="Gene3D" id="2.130.10.10">
    <property type="entry name" value="YVTN repeat-like/Quinoprotein amine dehydrogenase"/>
    <property type="match status" value="2"/>
</dbReference>
<dbReference type="InterPro" id="IPR019775">
    <property type="entry name" value="WD40_repeat_CS"/>
</dbReference>
<dbReference type="PANTHER" id="PTHR13720:SF14">
    <property type="entry name" value="CILIA- AND FLAGELLA-ASSOCIATED PROTEIN 52"/>
    <property type="match status" value="1"/>
</dbReference>
<feature type="domain" description="EML-like first beta-propeller" evidence="13">
    <location>
        <begin position="53"/>
        <end position="312"/>
    </location>
</feature>
<dbReference type="InterPro" id="IPR001680">
    <property type="entry name" value="WD40_rpt"/>
</dbReference>
<dbReference type="AlphaFoldDB" id="A0A9D3LMA0"/>
<evidence type="ECO:0000256" key="8">
    <source>
        <dbReference type="ARBA" id="ARBA00029456"/>
    </source>
</evidence>
<evidence type="ECO:0000256" key="10">
    <source>
        <dbReference type="ARBA" id="ARBA00046056"/>
    </source>
</evidence>
<keyword evidence="2" id="KW-0963">Cytoplasm</keyword>
<protein>
    <recommendedName>
        <fullName evidence="9">Cilia- and flagella-associated protein 52</fullName>
    </recommendedName>
</protein>
<evidence type="ECO:0000256" key="7">
    <source>
        <dbReference type="ARBA" id="ARBA00023273"/>
    </source>
</evidence>